<proteinExistence type="predicted"/>
<dbReference type="GO" id="GO:0005524">
    <property type="term" value="F:ATP binding"/>
    <property type="evidence" value="ECO:0007669"/>
    <property type="project" value="InterPro"/>
</dbReference>
<protein>
    <submittedName>
        <fullName evidence="2">Chromosome segregation protein SMC</fullName>
    </submittedName>
</protein>
<dbReference type="OrthoDB" id="9801813at2"/>
<reference evidence="2 3" key="1">
    <citation type="journal article" date="2016" name="Genome Announc.">
        <title>Whole-Genome Sequence of Rummeliibacillus stabekisii Strain PP9 Isolated from Antarctic Soil.</title>
        <authorList>
            <person name="da Mota F.F."/>
            <person name="Vollu R.E."/>
            <person name="Jurelevicius D."/>
            <person name="Seldin L."/>
        </authorList>
    </citation>
    <scope>NUCLEOTIDE SEQUENCE [LARGE SCALE GENOMIC DNA]</scope>
    <source>
        <strain evidence="2 3">PP9</strain>
    </source>
</reference>
<dbReference type="EMBL" id="CP014806">
    <property type="protein sequence ID" value="AMW99771.1"/>
    <property type="molecule type" value="Genomic_DNA"/>
</dbReference>
<dbReference type="SUPFAM" id="SSF52540">
    <property type="entry name" value="P-loop containing nucleoside triphosphate hydrolases"/>
    <property type="match status" value="1"/>
</dbReference>
<dbReference type="PANTHER" id="PTHR43581">
    <property type="entry name" value="ATP/GTP PHOSPHATASE"/>
    <property type="match status" value="1"/>
</dbReference>
<sequence length="703" mass="83417">MIKIKQTNQPKNFFYNWLNYKETEKYNSKYSECLKEYFLYFNNKCVFCESPLLDMNLMVGYYRPVEGALNIINGEFSQQHYHWLNKEWSNTLILCFECNRAKSNRFPLIGEFCSEYANDYELNKEKRLLINPSRDYPEKHFLYNKEGVIIPKTKKGEVTINVLNLNRYSLIKGRKKEFSNFNNLCKYFMDKKYDVELLEEIIEQIKPEAPFAGIKRYFLLKMINNDLIPYLQEFTPYLGNLNGRKYLLENYEYNNMEEKNEIFFAQEQYYNRVKINNTYNVRDEQDLQKYFSRQRYIESVEINNFKGLKDIKIDFNLSQSKDAPWLVLLGENGVGKSSILQAISIGLMGEEKRKEIIKNRASDYVNNQQNKGFIKINLTGMIDPIQIEFSKYSHNFSGNNHIEPKVLILSYGSTRLLPNEVRSDNFKPSWARVENLFNPFQSLIDAESYLTWLHKEDFEKVKNAIENIFLEKVEIIKIETTKEIKFKFADSIVKLNDLSDGYKTIIALATDIMMVMKNRWRNYDAEGIVLIDELDSHLHPRWNIEIVKRLRTAFPKIQFIATTHNPLTLRGLLKNEIAVMLEDDSRKTIIQDLPEQKGMKVEEILTSKYFGLYDTLPELNNIFQEYYSLLANPYPTIDQQKRINELEGYLADYNKIGLTKRDQLFYKAIDIYLAKEKEQNRQLNFDTFTQDIKNIIKSLRRLF</sequence>
<dbReference type="RefSeq" id="WP_066789391.1">
    <property type="nucleotide sequence ID" value="NZ_CP014806.1"/>
</dbReference>
<keyword evidence="3" id="KW-1185">Reference proteome</keyword>
<dbReference type="Pfam" id="PF13304">
    <property type="entry name" value="AAA_21"/>
    <property type="match status" value="1"/>
</dbReference>
<dbReference type="Gene3D" id="3.40.50.300">
    <property type="entry name" value="P-loop containing nucleotide triphosphate hydrolases"/>
    <property type="match status" value="1"/>
</dbReference>
<feature type="domain" description="ATPase AAA-type core" evidence="1">
    <location>
        <begin position="327"/>
        <end position="569"/>
    </location>
</feature>
<dbReference type="Gene3D" id="1.10.30.50">
    <property type="match status" value="1"/>
</dbReference>
<accession>A0A143HEU9</accession>
<dbReference type="GO" id="GO:0016887">
    <property type="term" value="F:ATP hydrolysis activity"/>
    <property type="evidence" value="ECO:0007669"/>
    <property type="project" value="InterPro"/>
</dbReference>
<dbReference type="InterPro" id="IPR003959">
    <property type="entry name" value="ATPase_AAA_core"/>
</dbReference>
<evidence type="ECO:0000313" key="2">
    <source>
        <dbReference type="EMBL" id="AMW99771.1"/>
    </source>
</evidence>
<dbReference type="KEGG" id="rst:ATY39_10170"/>
<evidence type="ECO:0000259" key="1">
    <source>
        <dbReference type="Pfam" id="PF13304"/>
    </source>
</evidence>
<dbReference type="PANTHER" id="PTHR43581:SF2">
    <property type="entry name" value="EXCINUCLEASE ATPASE SUBUNIT"/>
    <property type="match status" value="1"/>
</dbReference>
<dbReference type="InterPro" id="IPR051396">
    <property type="entry name" value="Bact_Antivir_Def_Nuclease"/>
</dbReference>
<dbReference type="Proteomes" id="UP000076021">
    <property type="component" value="Chromosome"/>
</dbReference>
<dbReference type="InterPro" id="IPR027417">
    <property type="entry name" value="P-loop_NTPase"/>
</dbReference>
<evidence type="ECO:0000313" key="3">
    <source>
        <dbReference type="Proteomes" id="UP000076021"/>
    </source>
</evidence>
<reference evidence="3" key="2">
    <citation type="submission" date="2016-03" db="EMBL/GenBank/DDBJ databases">
        <authorList>
            <person name="Ploux O."/>
        </authorList>
    </citation>
    <scope>NUCLEOTIDE SEQUENCE [LARGE SCALE GENOMIC DNA]</scope>
    <source>
        <strain evidence="3">PP9</strain>
    </source>
</reference>
<name>A0A143HEU9_9BACL</name>
<organism evidence="2 3">
    <name type="scientific">Rummeliibacillus stabekisii</name>
    <dbReference type="NCBI Taxonomy" id="241244"/>
    <lineage>
        <taxon>Bacteria</taxon>
        <taxon>Bacillati</taxon>
        <taxon>Bacillota</taxon>
        <taxon>Bacilli</taxon>
        <taxon>Bacillales</taxon>
        <taxon>Caryophanaceae</taxon>
        <taxon>Rummeliibacillus</taxon>
    </lineage>
</organism>
<dbReference type="STRING" id="241244.ATY39_10170"/>
<gene>
    <name evidence="2" type="ORF">ATY39_10170</name>
</gene>
<dbReference type="AlphaFoldDB" id="A0A143HEU9"/>